<dbReference type="InterPro" id="IPR036392">
    <property type="entry name" value="PLAT/LH2_dom_sf"/>
</dbReference>
<sequence>DGDGKGDALVDADLTDYTVTTYTSDIRGAGTDATVFMEMHGDKGVVGEQRLDNKANNFERNMKDVFKIRSTNIGHVRKVVMRHDDSGAFSDWHLQQVEVFSAATNKTYTFPCNAWLRKEGSDPAGLRKELQEGSLDTSGTDADIFITIRGEKGDSGERRLDTKNQNDFERGK</sequence>
<dbReference type="SMART" id="SM00308">
    <property type="entry name" value="LH2"/>
    <property type="match status" value="1"/>
</dbReference>
<protein>
    <submittedName>
        <fullName evidence="4">Uncharacterized protein mot51</fullName>
    </submittedName>
</protein>
<gene>
    <name evidence="4" type="ORF">HaLaN_07924</name>
</gene>
<dbReference type="Pfam" id="PF01477">
    <property type="entry name" value="PLAT"/>
    <property type="match status" value="1"/>
</dbReference>
<dbReference type="InterPro" id="IPR052970">
    <property type="entry name" value="Inner_ear_hair_cell_LOXHD"/>
</dbReference>
<feature type="domain" description="PLAT" evidence="3">
    <location>
        <begin position="15"/>
        <end position="130"/>
    </location>
</feature>
<name>A0A699YZU3_HAELA</name>
<feature type="non-terminal residue" evidence="4">
    <location>
        <position position="1"/>
    </location>
</feature>
<evidence type="ECO:0000256" key="1">
    <source>
        <dbReference type="PROSITE-ProRule" id="PRU00152"/>
    </source>
</evidence>
<feature type="non-terminal residue" evidence="4">
    <location>
        <position position="172"/>
    </location>
</feature>
<comment type="caution">
    <text evidence="4">The sequence shown here is derived from an EMBL/GenBank/DDBJ whole genome shotgun (WGS) entry which is preliminary data.</text>
</comment>
<feature type="compositionally biased region" description="Basic and acidic residues" evidence="2">
    <location>
        <begin position="149"/>
        <end position="172"/>
    </location>
</feature>
<dbReference type="PROSITE" id="PS50095">
    <property type="entry name" value="PLAT"/>
    <property type="match status" value="2"/>
</dbReference>
<dbReference type="EMBL" id="BLLF01000485">
    <property type="protein sequence ID" value="GFH12274.1"/>
    <property type="molecule type" value="Genomic_DNA"/>
</dbReference>
<proteinExistence type="predicted"/>
<keyword evidence="5" id="KW-1185">Reference proteome</keyword>
<feature type="domain" description="PLAT" evidence="3">
    <location>
        <begin position="124"/>
        <end position="172"/>
    </location>
</feature>
<reference evidence="4 5" key="1">
    <citation type="submission" date="2020-02" db="EMBL/GenBank/DDBJ databases">
        <title>Draft genome sequence of Haematococcus lacustris strain NIES-144.</title>
        <authorList>
            <person name="Morimoto D."/>
            <person name="Nakagawa S."/>
            <person name="Yoshida T."/>
            <person name="Sawayama S."/>
        </authorList>
    </citation>
    <scope>NUCLEOTIDE SEQUENCE [LARGE SCALE GENOMIC DNA]</scope>
    <source>
        <strain evidence="4 5">NIES-144</strain>
    </source>
</reference>
<dbReference type="PANTHER" id="PTHR45901:SF3">
    <property type="entry name" value="LIPOXYGENASE HOMOLOGY DOMAIN-CONTAINING PROTEIN 1"/>
    <property type="match status" value="1"/>
</dbReference>
<dbReference type="AlphaFoldDB" id="A0A699YZU3"/>
<dbReference type="InterPro" id="IPR001024">
    <property type="entry name" value="PLAT/LH2_dom"/>
</dbReference>
<dbReference type="Proteomes" id="UP000485058">
    <property type="component" value="Unassembled WGS sequence"/>
</dbReference>
<evidence type="ECO:0000256" key="2">
    <source>
        <dbReference type="SAM" id="MobiDB-lite"/>
    </source>
</evidence>
<organism evidence="4 5">
    <name type="scientific">Haematococcus lacustris</name>
    <name type="common">Green alga</name>
    <name type="synonym">Haematococcus pluvialis</name>
    <dbReference type="NCBI Taxonomy" id="44745"/>
    <lineage>
        <taxon>Eukaryota</taxon>
        <taxon>Viridiplantae</taxon>
        <taxon>Chlorophyta</taxon>
        <taxon>core chlorophytes</taxon>
        <taxon>Chlorophyceae</taxon>
        <taxon>CS clade</taxon>
        <taxon>Chlamydomonadales</taxon>
        <taxon>Haematococcaceae</taxon>
        <taxon>Haematococcus</taxon>
    </lineage>
</organism>
<comment type="caution">
    <text evidence="1">Lacks conserved residue(s) required for the propagation of feature annotation.</text>
</comment>
<evidence type="ECO:0000313" key="4">
    <source>
        <dbReference type="EMBL" id="GFH12274.1"/>
    </source>
</evidence>
<dbReference type="Gene3D" id="2.60.60.20">
    <property type="entry name" value="PLAT/LH2 domain"/>
    <property type="match status" value="1"/>
</dbReference>
<evidence type="ECO:0000259" key="3">
    <source>
        <dbReference type="PROSITE" id="PS50095"/>
    </source>
</evidence>
<evidence type="ECO:0000313" key="5">
    <source>
        <dbReference type="Proteomes" id="UP000485058"/>
    </source>
</evidence>
<feature type="region of interest" description="Disordered" evidence="2">
    <location>
        <begin position="148"/>
        <end position="172"/>
    </location>
</feature>
<dbReference type="SUPFAM" id="SSF49723">
    <property type="entry name" value="Lipase/lipooxygenase domain (PLAT/LH2 domain)"/>
    <property type="match status" value="2"/>
</dbReference>
<dbReference type="PANTHER" id="PTHR45901">
    <property type="entry name" value="PROTEIN CBG12474"/>
    <property type="match status" value="1"/>
</dbReference>
<accession>A0A699YZU3</accession>
<dbReference type="Gene3D" id="2.40.180.10">
    <property type="entry name" value="Catalase core domain"/>
    <property type="match status" value="1"/>
</dbReference>